<keyword evidence="2" id="KW-1185">Reference proteome</keyword>
<protein>
    <submittedName>
        <fullName evidence="1">Uncharacterized protein</fullName>
    </submittedName>
</protein>
<proteinExistence type="predicted"/>
<evidence type="ECO:0000313" key="1">
    <source>
        <dbReference type="EMBL" id="BCB27335.1"/>
    </source>
</evidence>
<name>A0A6F8VEZ9_9PROT</name>
<evidence type="ECO:0000313" key="2">
    <source>
        <dbReference type="Proteomes" id="UP000502260"/>
    </source>
</evidence>
<dbReference type="EMBL" id="AP022853">
    <property type="protein sequence ID" value="BCB27335.1"/>
    <property type="molecule type" value="Genomic_DNA"/>
</dbReference>
<sequence length="186" mass="21445">MAQAPEDGFTTQEVQIMLERDLQQEINRINGALEVLGLLRERLHLQRDELGAESGQEAVDEMLTQVEALQGEYGRRRAGLHPHHKNYQFFLTNTDVLPILHDCYVDLIEGRAITSEFAGQTLRLADWYVRMEDDRPQQVMNETYSWLVIDEFGRADLHAARAIEASPLPTKEQRDEINRRMFAPAI</sequence>
<dbReference type="AlphaFoldDB" id="A0A6F8VEZ9"/>
<gene>
    <name evidence="1" type="ORF">SKTS_22210</name>
</gene>
<reference evidence="2" key="1">
    <citation type="submission" date="2020-03" db="EMBL/GenBank/DDBJ databases">
        <title>Complete genome sequence of sulfur-oxidizing bacterium skT11.</title>
        <authorList>
            <person name="Kanda M."/>
            <person name="Kojima H."/>
            <person name="Fukui M."/>
        </authorList>
    </citation>
    <scope>NUCLEOTIDE SEQUENCE [LARGE SCALE GENOMIC DNA]</scope>
    <source>
        <strain evidence="2">skT11</strain>
    </source>
</reference>
<organism evidence="1 2">
    <name type="scientific">Sulfurimicrobium lacus</name>
    <dbReference type="NCBI Taxonomy" id="2715678"/>
    <lineage>
        <taxon>Bacteria</taxon>
        <taxon>Pseudomonadati</taxon>
        <taxon>Pseudomonadota</taxon>
        <taxon>Betaproteobacteria</taxon>
        <taxon>Nitrosomonadales</taxon>
        <taxon>Sulfuricellaceae</taxon>
        <taxon>Sulfurimicrobium</taxon>
    </lineage>
</organism>
<accession>A0A6F8VEZ9</accession>
<dbReference type="KEGG" id="slac:SKTS_22210"/>
<dbReference type="Proteomes" id="UP000502260">
    <property type="component" value="Chromosome"/>
</dbReference>